<keyword evidence="1" id="KW-0732">Signal</keyword>
<sequence>MISRLAAGATVALLVTTLAACSEDQPAGSPPAPTTTATADPEFDVRDEAAAAVMALVPSSATSLTVTDLERIRLQLGVPDLTGRSPAADRADFWARAGRTAPLLTDGQLRPADARLARDYGFTQDDVRWEARFDGPDGPGWVLSFRLGVDMTAVERAVRDRVGPLAGAEVRAADRLVVVGATDDATQSWAADPAVAALAGSPADATYVERGCVEPPAGVDAGDLDELEVWSVALQGQLATARLGELRSDAFDRMRLGETWPGNRPAFSDGFRRGVADPSSGRVGYQVVDPVVAAALVRTRTMPFAACAD</sequence>
<dbReference type="PROSITE" id="PS51257">
    <property type="entry name" value="PROKAR_LIPOPROTEIN"/>
    <property type="match status" value="1"/>
</dbReference>
<feature type="chain" id="PRO_5047217510" evidence="1">
    <location>
        <begin position="21"/>
        <end position="309"/>
    </location>
</feature>
<dbReference type="Proteomes" id="UP001168620">
    <property type="component" value="Unassembled WGS sequence"/>
</dbReference>
<dbReference type="RefSeq" id="WP_300951144.1">
    <property type="nucleotide sequence ID" value="NZ_JAUHJQ010000001.1"/>
</dbReference>
<proteinExistence type="predicted"/>
<protein>
    <submittedName>
        <fullName evidence="2">Uncharacterized protein</fullName>
    </submittedName>
</protein>
<accession>A0ABT8FCW1</accession>
<reference evidence="2" key="1">
    <citation type="submission" date="2023-06" db="EMBL/GenBank/DDBJ databases">
        <title>Draft genome sequence of Nocardioides sp. SOB77.</title>
        <authorList>
            <person name="Zhang G."/>
        </authorList>
    </citation>
    <scope>NUCLEOTIDE SEQUENCE</scope>
    <source>
        <strain evidence="2">SOB77</strain>
    </source>
</reference>
<keyword evidence="3" id="KW-1185">Reference proteome</keyword>
<organism evidence="2 3">
    <name type="scientific">Nocardioides oceani</name>
    <dbReference type="NCBI Taxonomy" id="3058369"/>
    <lineage>
        <taxon>Bacteria</taxon>
        <taxon>Bacillati</taxon>
        <taxon>Actinomycetota</taxon>
        <taxon>Actinomycetes</taxon>
        <taxon>Propionibacteriales</taxon>
        <taxon>Nocardioidaceae</taxon>
        <taxon>Nocardioides</taxon>
    </lineage>
</organism>
<evidence type="ECO:0000313" key="2">
    <source>
        <dbReference type="EMBL" id="MDN4172247.1"/>
    </source>
</evidence>
<feature type="signal peptide" evidence="1">
    <location>
        <begin position="1"/>
        <end position="20"/>
    </location>
</feature>
<name>A0ABT8FCW1_9ACTN</name>
<evidence type="ECO:0000256" key="1">
    <source>
        <dbReference type="SAM" id="SignalP"/>
    </source>
</evidence>
<gene>
    <name evidence="2" type="ORF">QWY28_04775</name>
</gene>
<dbReference type="EMBL" id="JAUHJQ010000001">
    <property type="protein sequence ID" value="MDN4172247.1"/>
    <property type="molecule type" value="Genomic_DNA"/>
</dbReference>
<comment type="caution">
    <text evidence="2">The sequence shown here is derived from an EMBL/GenBank/DDBJ whole genome shotgun (WGS) entry which is preliminary data.</text>
</comment>
<evidence type="ECO:0000313" key="3">
    <source>
        <dbReference type="Proteomes" id="UP001168620"/>
    </source>
</evidence>